<accession>A0A915EBD9</accession>
<organism evidence="1 2">
    <name type="scientific">Ditylenchus dipsaci</name>
    <dbReference type="NCBI Taxonomy" id="166011"/>
    <lineage>
        <taxon>Eukaryota</taxon>
        <taxon>Metazoa</taxon>
        <taxon>Ecdysozoa</taxon>
        <taxon>Nematoda</taxon>
        <taxon>Chromadorea</taxon>
        <taxon>Rhabditida</taxon>
        <taxon>Tylenchina</taxon>
        <taxon>Tylenchomorpha</taxon>
        <taxon>Sphaerularioidea</taxon>
        <taxon>Anguinidae</taxon>
        <taxon>Anguininae</taxon>
        <taxon>Ditylenchus</taxon>
    </lineage>
</organism>
<evidence type="ECO:0000313" key="2">
    <source>
        <dbReference type="WBParaSite" id="jg3514"/>
    </source>
</evidence>
<evidence type="ECO:0000313" key="1">
    <source>
        <dbReference type="Proteomes" id="UP000887574"/>
    </source>
</evidence>
<dbReference type="WBParaSite" id="jg3514">
    <property type="protein sequence ID" value="jg3514"/>
    <property type="gene ID" value="jg3514"/>
</dbReference>
<protein>
    <submittedName>
        <fullName evidence="2">Uncharacterized protein</fullName>
    </submittedName>
</protein>
<sequence length="149" mass="17907">MEVFEHCSKIELQWQCPPEKRCPPMDFFTTNSRFLHCNSIHIADDTNQRYACYHSLLEWLHWPGCSSRKLFIFENYGSSGVESFLQKVKEKFECSQDQRNFTVFIDSDTIRKKEAYCLLNTHVSQKLIFFEMTEKVSRYDQYRMERCSI</sequence>
<name>A0A915EBD9_9BILA</name>
<reference evidence="2" key="1">
    <citation type="submission" date="2022-11" db="UniProtKB">
        <authorList>
            <consortium name="WormBaseParasite"/>
        </authorList>
    </citation>
    <scope>IDENTIFICATION</scope>
</reference>
<dbReference type="Proteomes" id="UP000887574">
    <property type="component" value="Unplaced"/>
</dbReference>
<proteinExistence type="predicted"/>
<dbReference type="AlphaFoldDB" id="A0A915EBD9"/>
<keyword evidence="1" id="KW-1185">Reference proteome</keyword>